<dbReference type="Pfam" id="PF00975">
    <property type="entry name" value="Thioesterase"/>
    <property type="match status" value="1"/>
</dbReference>
<gene>
    <name evidence="3" type="ORF">GCM10010269_64940</name>
</gene>
<dbReference type="RefSeq" id="WP_190152915.1">
    <property type="nucleotide sequence ID" value="NZ_BMTL01000033.1"/>
</dbReference>
<protein>
    <submittedName>
        <fullName evidence="3">Thioesterase</fullName>
    </submittedName>
</protein>
<dbReference type="Proteomes" id="UP000606194">
    <property type="component" value="Unassembled WGS sequence"/>
</dbReference>
<keyword evidence="4" id="KW-1185">Reference proteome</keyword>
<comment type="similarity">
    <text evidence="1">Belongs to the thioesterase family.</text>
</comment>
<sequence>MSAEQAALVTMGAEPPKPDRTLVCVPHAGGSAVAFHSWHRVFGPHGFAVRAVHWDRPAGSERRSGVERRAAALANAVRELPEPWILLGHSLGALIAAETLRLLEDSAGPLPERTVLCAAAPPGSRRTFPPDVLRASDAHMAAYVRRLGGTDESLLTDPEFGPQLLAGLRADLDLIERYTPEFTRPLTSPVSVYGAAADHDVPVASLEGWRELAPEARIRVFDGTHFFPHEDPAAVCRAVTADCTQDDRERARD</sequence>
<dbReference type="GO" id="GO:0008610">
    <property type="term" value="P:lipid biosynthetic process"/>
    <property type="evidence" value="ECO:0007669"/>
    <property type="project" value="TreeGrafter"/>
</dbReference>
<reference evidence="3" key="2">
    <citation type="submission" date="2020-09" db="EMBL/GenBank/DDBJ databases">
        <authorList>
            <person name="Sun Q."/>
            <person name="Ohkuma M."/>
        </authorList>
    </citation>
    <scope>NUCLEOTIDE SEQUENCE</scope>
    <source>
        <strain evidence="3">JCM 4386</strain>
    </source>
</reference>
<name>A0A918G4K5_9ACTN</name>
<reference evidence="3" key="1">
    <citation type="journal article" date="2014" name="Int. J. Syst. Evol. Microbiol.">
        <title>Complete genome sequence of Corynebacterium casei LMG S-19264T (=DSM 44701T), isolated from a smear-ripened cheese.</title>
        <authorList>
            <consortium name="US DOE Joint Genome Institute (JGI-PGF)"/>
            <person name="Walter F."/>
            <person name="Albersmeier A."/>
            <person name="Kalinowski J."/>
            <person name="Ruckert C."/>
        </authorList>
    </citation>
    <scope>NUCLEOTIDE SEQUENCE</scope>
    <source>
        <strain evidence="3">JCM 4386</strain>
    </source>
</reference>
<dbReference type="AlphaFoldDB" id="A0A918G4K5"/>
<dbReference type="EMBL" id="BMTL01000033">
    <property type="protein sequence ID" value="GGS16828.1"/>
    <property type="molecule type" value="Genomic_DNA"/>
</dbReference>
<dbReference type="InterPro" id="IPR001031">
    <property type="entry name" value="Thioesterase"/>
</dbReference>
<organism evidence="3 4">
    <name type="scientific">Streptomyces humidus</name>
    <dbReference type="NCBI Taxonomy" id="52259"/>
    <lineage>
        <taxon>Bacteria</taxon>
        <taxon>Bacillati</taxon>
        <taxon>Actinomycetota</taxon>
        <taxon>Actinomycetes</taxon>
        <taxon>Kitasatosporales</taxon>
        <taxon>Streptomycetaceae</taxon>
        <taxon>Streptomyces</taxon>
    </lineage>
</organism>
<evidence type="ECO:0000313" key="4">
    <source>
        <dbReference type="Proteomes" id="UP000606194"/>
    </source>
</evidence>
<dbReference type="Gene3D" id="3.40.50.1820">
    <property type="entry name" value="alpha/beta hydrolase"/>
    <property type="match status" value="1"/>
</dbReference>
<accession>A0A918G4K5</accession>
<evidence type="ECO:0000259" key="2">
    <source>
        <dbReference type="Pfam" id="PF00975"/>
    </source>
</evidence>
<dbReference type="PANTHER" id="PTHR11487:SF0">
    <property type="entry name" value="S-ACYL FATTY ACID SYNTHASE THIOESTERASE, MEDIUM CHAIN"/>
    <property type="match status" value="1"/>
</dbReference>
<dbReference type="SUPFAM" id="SSF53474">
    <property type="entry name" value="alpha/beta-Hydrolases"/>
    <property type="match status" value="1"/>
</dbReference>
<feature type="domain" description="Thioesterase" evidence="2">
    <location>
        <begin position="20"/>
        <end position="241"/>
    </location>
</feature>
<evidence type="ECO:0000256" key="1">
    <source>
        <dbReference type="ARBA" id="ARBA00007169"/>
    </source>
</evidence>
<proteinExistence type="inferred from homology"/>
<dbReference type="InterPro" id="IPR029058">
    <property type="entry name" value="AB_hydrolase_fold"/>
</dbReference>
<evidence type="ECO:0000313" key="3">
    <source>
        <dbReference type="EMBL" id="GGS16828.1"/>
    </source>
</evidence>
<dbReference type="PANTHER" id="PTHR11487">
    <property type="entry name" value="THIOESTERASE"/>
    <property type="match status" value="1"/>
</dbReference>
<dbReference type="InterPro" id="IPR012223">
    <property type="entry name" value="TEII"/>
</dbReference>
<comment type="caution">
    <text evidence="3">The sequence shown here is derived from an EMBL/GenBank/DDBJ whole genome shotgun (WGS) entry which is preliminary data.</text>
</comment>